<keyword evidence="3 5" id="KW-0547">Nucleotide-binding</keyword>
<comment type="similarity">
    <text evidence="5">Belongs to the formate--tetrahydrofolate ligase family.</text>
</comment>
<dbReference type="Proteomes" id="UP000000483">
    <property type="component" value="Chromosome"/>
</dbReference>
<dbReference type="UniPathway" id="UPA00193"/>
<dbReference type="HAMAP" id="MF_01543">
    <property type="entry name" value="FTHFS"/>
    <property type="match status" value="1"/>
</dbReference>
<evidence type="ECO:0000256" key="4">
    <source>
        <dbReference type="ARBA" id="ARBA00022840"/>
    </source>
</evidence>
<dbReference type="GO" id="GO:0004329">
    <property type="term" value="F:formate-tetrahydrofolate ligase activity"/>
    <property type="evidence" value="ECO:0007669"/>
    <property type="project" value="UniProtKB-UniRule"/>
</dbReference>
<dbReference type="SUPFAM" id="SSF52540">
    <property type="entry name" value="P-loop containing nucleoside triphosphate hydrolases"/>
    <property type="match status" value="1"/>
</dbReference>
<evidence type="ECO:0000256" key="5">
    <source>
        <dbReference type="HAMAP-Rule" id="MF_01543"/>
    </source>
</evidence>
<evidence type="ECO:0000256" key="1">
    <source>
        <dbReference type="ARBA" id="ARBA00022563"/>
    </source>
</evidence>
<dbReference type="Gene3D" id="3.40.50.300">
    <property type="entry name" value="P-loop containing nucleotide triphosphate hydrolases"/>
    <property type="match status" value="1"/>
</dbReference>
<comment type="catalytic activity">
    <reaction evidence="5">
        <text>(6S)-5,6,7,8-tetrahydrofolate + formate + ATP = (6R)-10-formyltetrahydrofolate + ADP + phosphate</text>
        <dbReference type="Rhea" id="RHEA:20221"/>
        <dbReference type="ChEBI" id="CHEBI:15740"/>
        <dbReference type="ChEBI" id="CHEBI:30616"/>
        <dbReference type="ChEBI" id="CHEBI:43474"/>
        <dbReference type="ChEBI" id="CHEBI:57453"/>
        <dbReference type="ChEBI" id="CHEBI:195366"/>
        <dbReference type="ChEBI" id="CHEBI:456216"/>
        <dbReference type="EC" id="6.3.4.3"/>
    </reaction>
</comment>
<dbReference type="EMBL" id="CP002629">
    <property type="protein sequence ID" value="AEB08061.1"/>
    <property type="molecule type" value="Genomic_DNA"/>
</dbReference>
<keyword evidence="1 5" id="KW-0554">One-carbon metabolism</keyword>
<dbReference type="RefSeq" id="WP_013705174.1">
    <property type="nucleotide sequence ID" value="NC_015388.1"/>
</dbReference>
<dbReference type="AlphaFoldDB" id="F2NBY4"/>
<dbReference type="Gene3D" id="3.30.1510.10">
    <property type="entry name" value="Domain 2, N(10)-formyltetrahydrofolate synthetase"/>
    <property type="match status" value="1"/>
</dbReference>
<dbReference type="NCBIfam" id="NF010032">
    <property type="entry name" value="PRK13507.1"/>
    <property type="match status" value="1"/>
</dbReference>
<dbReference type="InterPro" id="IPR000559">
    <property type="entry name" value="Formate_THF_ligase"/>
</dbReference>
<keyword evidence="4 5" id="KW-0067">ATP-binding</keyword>
<accession>F2NBY4</accession>
<dbReference type="CDD" id="cd00477">
    <property type="entry name" value="FTHFS"/>
    <property type="match status" value="1"/>
</dbReference>
<dbReference type="Pfam" id="PF01268">
    <property type="entry name" value="FTHFS"/>
    <property type="match status" value="1"/>
</dbReference>
<organism evidence="6 7">
    <name type="scientific">Desulfobacca acetoxidans (strain ATCC 700848 / DSM 11109 / ASRB2)</name>
    <dbReference type="NCBI Taxonomy" id="880072"/>
    <lineage>
        <taxon>Bacteria</taxon>
        <taxon>Pseudomonadati</taxon>
        <taxon>Thermodesulfobacteriota</taxon>
        <taxon>Desulfobaccia</taxon>
        <taxon>Desulfobaccales</taxon>
        <taxon>Desulfobaccaceae</taxon>
        <taxon>Desulfobacca</taxon>
    </lineage>
</organism>
<sequence>MAKYDPVKQKDWQIAEIAEAEMIPFDEMCDKLEIPKEERIPYGQKIGRVDYMKCLERLKSKPDGKYIEVTAITPTPLGEGKSTTSMGLIEGLGKRGVNVGGCIRQPSGGPTMNVKGTAAGGGISLLIPMTEFSLGLTGDINNIMNAHNLAMVAATSRLQHEFNYSNEQLAKRNLKRLDINPKNFEMGWIMDYCAQALRNITIGRGGKMDGFLMDSKFGIAVSSEVMAILSVFTSLADLKERLNNVVVCYDRAGNPITTRDLEVGNAMTAWMLPSINPTLMQTVEKQPCFVHAGPFANIAVGQSSIVADQIGLKLFDYHITESGFGADIGFEKFWNVKCRFSGLIPNVSVLTATVRGLKHHGVKAGALPCPPGKPVPKEYFEASKETLKWLEEGVENAVHHVRTIKKAGINPVVCINSFHFDSDEEHAVIRRACEAEGARVAVSRHWQYGGEGALEFADAVIDACKDTPKFKFLYPNELPLRQRVELIAKEVYGADGVDFAPEAVAKAKRFEADPKYNDYATMMVKTHLSLTHDPTVKGTPKGWRLPVRDFLIYGGAKFICPVCGAISLMPGTGSDPAYRRVDVDVKTGKVTGLF</sequence>
<dbReference type="KEGG" id="dao:Desac_0164"/>
<dbReference type="OrthoDB" id="9761733at2"/>
<dbReference type="InterPro" id="IPR027417">
    <property type="entry name" value="P-loop_NTPase"/>
</dbReference>
<evidence type="ECO:0000256" key="3">
    <source>
        <dbReference type="ARBA" id="ARBA00022741"/>
    </source>
</evidence>
<keyword evidence="7" id="KW-1185">Reference proteome</keyword>
<protein>
    <recommendedName>
        <fullName evidence="5">Formate--tetrahydrofolate ligase</fullName>
        <ecNumber evidence="5">6.3.4.3</ecNumber>
    </recommendedName>
    <alternativeName>
        <fullName evidence="5">Formyltetrahydrofolate synthetase</fullName>
        <shortName evidence="5">FHS</shortName>
        <shortName evidence="5">FTHFS</shortName>
    </alternativeName>
</protein>
<feature type="binding site" evidence="5">
    <location>
        <begin position="75"/>
        <end position="82"/>
    </location>
    <ligand>
        <name>ATP</name>
        <dbReference type="ChEBI" id="CHEBI:30616"/>
    </ligand>
</feature>
<keyword evidence="2 5" id="KW-0436">Ligase</keyword>
<dbReference type="GO" id="GO:0005524">
    <property type="term" value="F:ATP binding"/>
    <property type="evidence" value="ECO:0007669"/>
    <property type="project" value="UniProtKB-UniRule"/>
</dbReference>
<reference evidence="7" key="2">
    <citation type="submission" date="2011-03" db="EMBL/GenBank/DDBJ databases">
        <title>The complete genome of Desulfobacca acetoxidans DSM 11109.</title>
        <authorList>
            <consortium name="US DOE Joint Genome Institute (JGI-PGF)"/>
            <person name="Lucas S."/>
            <person name="Copeland A."/>
            <person name="Lapidus A."/>
            <person name="Bruce D."/>
            <person name="Goodwin L."/>
            <person name="Pitluck S."/>
            <person name="Peters L."/>
            <person name="Kyrpides N."/>
            <person name="Mavromatis K."/>
            <person name="Ivanova N."/>
            <person name="Ovchinnikova G."/>
            <person name="Teshima H."/>
            <person name="Detter J.C."/>
            <person name="Han C."/>
            <person name="Land M."/>
            <person name="Hauser L."/>
            <person name="Markowitz V."/>
            <person name="Cheng J.-F."/>
            <person name="Hugenholtz P."/>
            <person name="Woyke T."/>
            <person name="Wu D."/>
            <person name="Spring S."/>
            <person name="Schueler E."/>
            <person name="Brambilla E."/>
            <person name="Klenk H.-P."/>
            <person name="Eisen J.A."/>
        </authorList>
    </citation>
    <scope>NUCLEOTIDE SEQUENCE [LARGE SCALE GENOMIC DNA]</scope>
    <source>
        <strain evidence="7">ATCC 700848 / DSM 11109 / ASRB2</strain>
    </source>
</reference>
<dbReference type="STRING" id="880072.Desac_0164"/>
<dbReference type="eggNOG" id="COG2759">
    <property type="taxonomic scope" value="Bacteria"/>
</dbReference>
<comment type="pathway">
    <text evidence="5">One-carbon metabolism; tetrahydrofolate interconversion.</text>
</comment>
<dbReference type="HOGENOM" id="CLU_003601_3_3_7"/>
<proteinExistence type="inferred from homology"/>
<dbReference type="EC" id="6.3.4.3" evidence="5"/>
<name>F2NBY4_DESAR</name>
<evidence type="ECO:0000313" key="6">
    <source>
        <dbReference type="EMBL" id="AEB08061.1"/>
    </source>
</evidence>
<evidence type="ECO:0000313" key="7">
    <source>
        <dbReference type="Proteomes" id="UP000000483"/>
    </source>
</evidence>
<dbReference type="GO" id="GO:0035999">
    <property type="term" value="P:tetrahydrofolate interconversion"/>
    <property type="evidence" value="ECO:0007669"/>
    <property type="project" value="UniProtKB-UniRule"/>
</dbReference>
<gene>
    <name evidence="5" type="primary">fhs</name>
    <name evidence="6" type="ordered locus">Desac_0164</name>
</gene>
<dbReference type="Gene3D" id="3.10.410.10">
    <property type="entry name" value="Formyltetrahydrofolate synthetase, domain 3"/>
    <property type="match status" value="1"/>
</dbReference>
<evidence type="ECO:0000256" key="2">
    <source>
        <dbReference type="ARBA" id="ARBA00022598"/>
    </source>
</evidence>
<reference evidence="6 7" key="1">
    <citation type="journal article" date="2011" name="Stand. Genomic Sci.">
        <title>Complete genome sequence of the acetate-degrading sulfate reducer Desulfobacca acetoxidans type strain (ASRB2).</title>
        <authorList>
            <person name="Goker M."/>
            <person name="Teshima H."/>
            <person name="Lapidus A."/>
            <person name="Nolan M."/>
            <person name="Lucas S."/>
            <person name="Hammon N."/>
            <person name="Deshpande S."/>
            <person name="Cheng J.F."/>
            <person name="Tapia R."/>
            <person name="Han C."/>
            <person name="Goodwin L."/>
            <person name="Pitluck S."/>
            <person name="Huntemann M."/>
            <person name="Liolios K."/>
            <person name="Ivanova N."/>
            <person name="Pagani I."/>
            <person name="Mavromatis K."/>
            <person name="Ovchinikova G."/>
            <person name="Pati A."/>
            <person name="Chen A."/>
            <person name="Palaniappan K."/>
            <person name="Land M."/>
            <person name="Hauser L."/>
            <person name="Brambilla E.M."/>
            <person name="Rohde M."/>
            <person name="Spring S."/>
            <person name="Detter J.C."/>
            <person name="Woyke T."/>
            <person name="Bristow J."/>
            <person name="Eisen J.A."/>
            <person name="Markowitz V."/>
            <person name="Hugenholtz P."/>
            <person name="Kyrpides N.C."/>
            <person name="Klenk H.P."/>
        </authorList>
    </citation>
    <scope>NUCLEOTIDE SEQUENCE [LARGE SCALE GENOMIC DNA]</scope>
    <source>
        <strain evidence="7">ATCC 700848 / DSM 11109 / ASRB2</strain>
    </source>
</reference>